<organism evidence="2 3">
    <name type="scientific">Dovyalis caffra</name>
    <dbReference type="NCBI Taxonomy" id="77055"/>
    <lineage>
        <taxon>Eukaryota</taxon>
        <taxon>Viridiplantae</taxon>
        <taxon>Streptophyta</taxon>
        <taxon>Embryophyta</taxon>
        <taxon>Tracheophyta</taxon>
        <taxon>Spermatophyta</taxon>
        <taxon>Magnoliopsida</taxon>
        <taxon>eudicotyledons</taxon>
        <taxon>Gunneridae</taxon>
        <taxon>Pentapetalae</taxon>
        <taxon>rosids</taxon>
        <taxon>fabids</taxon>
        <taxon>Malpighiales</taxon>
        <taxon>Salicaceae</taxon>
        <taxon>Flacourtieae</taxon>
        <taxon>Dovyalis</taxon>
    </lineage>
</organism>
<comment type="caution">
    <text evidence="2">The sequence shown here is derived from an EMBL/GenBank/DDBJ whole genome shotgun (WGS) entry which is preliminary data.</text>
</comment>
<dbReference type="EMBL" id="CAWUPB010000249">
    <property type="protein sequence ID" value="CAK7324326.1"/>
    <property type="molecule type" value="Genomic_DNA"/>
</dbReference>
<feature type="region of interest" description="Disordered" evidence="1">
    <location>
        <begin position="1"/>
        <end position="23"/>
    </location>
</feature>
<evidence type="ECO:0000313" key="3">
    <source>
        <dbReference type="Proteomes" id="UP001314170"/>
    </source>
</evidence>
<dbReference type="AlphaFoldDB" id="A0AAV1QRK6"/>
<sequence>MRVGFKEGQEMEKRERRWEGEENGDELERIRDLHVLEEDLKLVDLFVLWVVLIRLWCRRDCGGERNREGNR</sequence>
<gene>
    <name evidence="2" type="ORF">DCAF_LOCUS1966</name>
</gene>
<accession>A0AAV1QRK6</accession>
<proteinExistence type="predicted"/>
<evidence type="ECO:0000256" key="1">
    <source>
        <dbReference type="SAM" id="MobiDB-lite"/>
    </source>
</evidence>
<name>A0AAV1QRK6_9ROSI</name>
<keyword evidence="3" id="KW-1185">Reference proteome</keyword>
<reference evidence="2 3" key="1">
    <citation type="submission" date="2024-01" db="EMBL/GenBank/DDBJ databases">
        <authorList>
            <person name="Waweru B."/>
        </authorList>
    </citation>
    <scope>NUCLEOTIDE SEQUENCE [LARGE SCALE GENOMIC DNA]</scope>
</reference>
<protein>
    <submittedName>
        <fullName evidence="2">Uncharacterized protein</fullName>
    </submittedName>
</protein>
<evidence type="ECO:0000313" key="2">
    <source>
        <dbReference type="EMBL" id="CAK7324326.1"/>
    </source>
</evidence>
<dbReference type="Proteomes" id="UP001314170">
    <property type="component" value="Unassembled WGS sequence"/>
</dbReference>